<keyword evidence="1" id="KW-0812">Transmembrane</keyword>
<dbReference type="PANTHER" id="PTHR47518">
    <property type="entry name" value="SERPENTINE RECEPTOR CLASS EPSILON-13-RELATED"/>
    <property type="match status" value="1"/>
</dbReference>
<dbReference type="WBParaSite" id="PDA_v2.g12246.t1">
    <property type="protein sequence ID" value="PDA_v2.g12246.t1"/>
    <property type="gene ID" value="PDA_v2.g12246"/>
</dbReference>
<keyword evidence="2" id="KW-1185">Reference proteome</keyword>
<feature type="transmembrane region" description="Helical" evidence="1">
    <location>
        <begin position="82"/>
        <end position="101"/>
    </location>
</feature>
<feature type="transmembrane region" description="Helical" evidence="1">
    <location>
        <begin position="52"/>
        <end position="70"/>
    </location>
</feature>
<proteinExistence type="predicted"/>
<reference evidence="3" key="1">
    <citation type="submission" date="2022-11" db="UniProtKB">
        <authorList>
            <consortium name="WormBaseParasite"/>
        </authorList>
    </citation>
    <scope>IDENTIFICATION</scope>
</reference>
<organism evidence="2 3">
    <name type="scientific">Panagrolaimus davidi</name>
    <dbReference type="NCBI Taxonomy" id="227884"/>
    <lineage>
        <taxon>Eukaryota</taxon>
        <taxon>Metazoa</taxon>
        <taxon>Ecdysozoa</taxon>
        <taxon>Nematoda</taxon>
        <taxon>Chromadorea</taxon>
        <taxon>Rhabditida</taxon>
        <taxon>Tylenchina</taxon>
        <taxon>Panagrolaimomorpha</taxon>
        <taxon>Panagrolaimoidea</taxon>
        <taxon>Panagrolaimidae</taxon>
        <taxon>Panagrolaimus</taxon>
    </lineage>
</organism>
<feature type="transmembrane region" description="Helical" evidence="1">
    <location>
        <begin position="163"/>
        <end position="186"/>
    </location>
</feature>
<name>A0A914P4J1_9BILA</name>
<accession>A0A914P4J1</accession>
<keyword evidence="1" id="KW-0472">Membrane</keyword>
<dbReference type="AlphaFoldDB" id="A0A914P4J1"/>
<dbReference type="Proteomes" id="UP000887578">
    <property type="component" value="Unplaced"/>
</dbReference>
<evidence type="ECO:0000313" key="3">
    <source>
        <dbReference type="WBParaSite" id="PDA_v2.g12246.t1"/>
    </source>
</evidence>
<feature type="transmembrane region" description="Helical" evidence="1">
    <location>
        <begin position="113"/>
        <end position="137"/>
    </location>
</feature>
<evidence type="ECO:0000256" key="1">
    <source>
        <dbReference type="SAM" id="Phobius"/>
    </source>
</evidence>
<evidence type="ECO:0000313" key="2">
    <source>
        <dbReference type="Proteomes" id="UP000887578"/>
    </source>
</evidence>
<sequence length="261" mass="30947">MKMYLLVCALPFTISLNFATIFLSIVYLIHHDEKVFLFEIVRNVVTISSQQIRNSLFVIVIERIFATIWFKKYRFSSKGSMFFWLSVFSYFWAILYTSYSATMPYIPAFRPFAMAPLWIMFTTHFITFILCPVLHYLNQRMYKLFAYQINLQSRHQIFENIKVLKFIFPPILIYTFLAPSGSLLRLATPQEFYINVPYCSFLIFYNLGFLLIMIQQIFENRENTVFAKSATVPTVTNAFGKQLPAALTNDRYFQDLKQQWH</sequence>
<dbReference type="PANTHER" id="PTHR47518:SF9">
    <property type="entry name" value="SERPENTINE RECEPTOR, CLASS T"/>
    <property type="match status" value="1"/>
</dbReference>
<protein>
    <submittedName>
        <fullName evidence="3">Uncharacterized protein</fullName>
    </submittedName>
</protein>
<dbReference type="InterPro" id="IPR052854">
    <property type="entry name" value="Serpentine_rcpt_epsilon"/>
</dbReference>
<keyword evidence="1" id="KW-1133">Transmembrane helix</keyword>
<feature type="transmembrane region" description="Helical" evidence="1">
    <location>
        <begin position="192"/>
        <end position="214"/>
    </location>
</feature>